<dbReference type="Pfam" id="PF03441">
    <property type="entry name" value="FAD_binding_7"/>
    <property type="match status" value="1"/>
</dbReference>
<gene>
    <name evidence="7" type="ORF">ENH87_13230</name>
</gene>
<evidence type="ECO:0000256" key="5">
    <source>
        <dbReference type="RuleBase" id="RU004182"/>
    </source>
</evidence>
<evidence type="ECO:0000256" key="3">
    <source>
        <dbReference type="ARBA" id="ARBA00022827"/>
    </source>
</evidence>
<reference evidence="7" key="1">
    <citation type="journal article" date="2020" name="mSystems">
        <title>Genome- and Community-Level Interaction Insights into Carbon Utilization and Element Cycling Functions of Hydrothermarchaeota in Hydrothermal Sediment.</title>
        <authorList>
            <person name="Zhou Z."/>
            <person name="Liu Y."/>
            <person name="Xu W."/>
            <person name="Pan J."/>
            <person name="Luo Z.H."/>
            <person name="Li M."/>
        </authorList>
    </citation>
    <scope>NUCLEOTIDE SEQUENCE [LARGE SCALE GENOMIC DNA]</scope>
    <source>
        <strain evidence="7">HyVt-345</strain>
    </source>
</reference>
<dbReference type="PANTHER" id="PTHR11455">
    <property type="entry name" value="CRYPTOCHROME"/>
    <property type="match status" value="1"/>
</dbReference>
<feature type="binding site" evidence="4">
    <location>
        <position position="266"/>
    </location>
    <ligand>
        <name>FAD</name>
        <dbReference type="ChEBI" id="CHEBI:57692"/>
    </ligand>
</feature>
<dbReference type="Proteomes" id="UP000886191">
    <property type="component" value="Unassembled WGS sequence"/>
</dbReference>
<dbReference type="InterPro" id="IPR014729">
    <property type="entry name" value="Rossmann-like_a/b/a_fold"/>
</dbReference>
<evidence type="ECO:0000256" key="1">
    <source>
        <dbReference type="ARBA" id="ARBA00001932"/>
    </source>
</evidence>
<dbReference type="GO" id="GO:0003904">
    <property type="term" value="F:deoxyribodipyrimidine photo-lyase activity"/>
    <property type="evidence" value="ECO:0007669"/>
    <property type="project" value="TreeGrafter"/>
</dbReference>
<dbReference type="GO" id="GO:0071949">
    <property type="term" value="F:FAD binding"/>
    <property type="evidence" value="ECO:0007669"/>
    <property type="project" value="TreeGrafter"/>
</dbReference>
<dbReference type="InterPro" id="IPR006050">
    <property type="entry name" value="DNA_photolyase_N"/>
</dbReference>
<dbReference type="Gene3D" id="1.10.579.10">
    <property type="entry name" value="DNA Cyclobutane Dipyrimidine Photolyase, subunit A, domain 3"/>
    <property type="match status" value="1"/>
</dbReference>
<evidence type="ECO:0000313" key="7">
    <source>
        <dbReference type="EMBL" id="HEA21864.1"/>
    </source>
</evidence>
<dbReference type="SUPFAM" id="SSF48173">
    <property type="entry name" value="Cryptochrome/photolyase FAD-binding domain"/>
    <property type="match status" value="1"/>
</dbReference>
<proteinExistence type="inferred from homology"/>
<dbReference type="Pfam" id="PF00875">
    <property type="entry name" value="DNA_photolyase"/>
    <property type="match status" value="1"/>
</dbReference>
<sequence>MEKINVFWFKRDLRLQDNPTLNAALRQPEPLLLLYVFEPSLFEDAHYDKRHWQFVAESLVDLNTELRKYNTKILQVTSEVKPCFERLQQSFCINTVFSTEETGLKITYDRDLELFSFFKNAGITWREFQNNGVVRGLSSRQGWSDKWYRYMTARIEILDFKNTDVLSYDFVQNFQEQCSSFSGVDTQSNHKFQKGGREEALKWKASFFNERLQFYNQYISKPNLSRYGCSRLSPYIAWGNLSIREVYQEVRNLKPDSPYKRQLNAFASRLRWQSHFIQKFEMEPRMEFEPVNKGFLQLSQPARPDYVAAWKQAKTGYPLVDASLRCVVETGYINFRMRAMVTSFLTHHLFQNFTTGSSWLAKQFLDFEPGIHYGQFQMQAGFTGTNTVRVYNPTKNAHEHDTDATFITKYVPELSSLPSNLAIEPWKVTPLESQLYDFQYGKDYPERIVDIQETRKVAVTKLYAQRKSTLAQSERRRILDRHTITRETNE</sequence>
<dbReference type="PRINTS" id="PR00147">
    <property type="entry name" value="DNAPHOTLYASE"/>
</dbReference>
<dbReference type="SUPFAM" id="SSF52425">
    <property type="entry name" value="Cryptochrome/photolyase, N-terminal domain"/>
    <property type="match status" value="1"/>
</dbReference>
<evidence type="ECO:0000256" key="4">
    <source>
        <dbReference type="PIRSR" id="PIRSR602081-1"/>
    </source>
</evidence>
<evidence type="ECO:0000259" key="6">
    <source>
        <dbReference type="PROSITE" id="PS51645"/>
    </source>
</evidence>
<dbReference type="Gene3D" id="3.40.50.620">
    <property type="entry name" value="HUPs"/>
    <property type="match status" value="1"/>
</dbReference>
<comment type="cofactor">
    <cofactor evidence="1">
        <name>(6R)-5,10-methylene-5,6,7,8-tetrahydrofolate</name>
        <dbReference type="ChEBI" id="CHEBI:15636"/>
    </cofactor>
</comment>
<accession>A0A831QNC1</accession>
<dbReference type="InterPro" id="IPR002081">
    <property type="entry name" value="Cryptochrome/DNA_photolyase_1"/>
</dbReference>
<feature type="domain" description="Photolyase/cryptochrome alpha/beta" evidence="6">
    <location>
        <begin position="3"/>
        <end position="133"/>
    </location>
</feature>
<name>A0A831QNC1_9FLAO</name>
<dbReference type="InterPro" id="IPR036134">
    <property type="entry name" value="Crypto/Photolyase_FAD-like_sf"/>
</dbReference>
<comment type="similarity">
    <text evidence="5">Belongs to the DNA photolyase family.</text>
</comment>
<comment type="caution">
    <text evidence="7">The sequence shown here is derived from an EMBL/GenBank/DDBJ whole genome shotgun (WGS) entry which is preliminary data.</text>
</comment>
<keyword evidence="3 4" id="KW-0274">FAD</keyword>
<dbReference type="PROSITE" id="PS51645">
    <property type="entry name" value="PHR_CRY_ALPHA_BETA"/>
    <property type="match status" value="1"/>
</dbReference>
<protein>
    <submittedName>
        <fullName evidence="7">Deoxyribodipyrimidine photo-lyase</fullName>
    </submittedName>
</protein>
<dbReference type="InterPro" id="IPR005101">
    <property type="entry name" value="Cryptochr/Photolyase_FAD-bd"/>
</dbReference>
<organism evidence="7">
    <name type="scientific">Pricia antarctica</name>
    <dbReference type="NCBI Taxonomy" id="641691"/>
    <lineage>
        <taxon>Bacteria</taxon>
        <taxon>Pseudomonadati</taxon>
        <taxon>Bacteroidota</taxon>
        <taxon>Flavobacteriia</taxon>
        <taxon>Flavobacteriales</taxon>
        <taxon>Flavobacteriaceae</taxon>
        <taxon>Pricia</taxon>
    </lineage>
</organism>
<dbReference type="InterPro" id="IPR036155">
    <property type="entry name" value="Crypto/Photolyase_N_sf"/>
</dbReference>
<dbReference type="AlphaFoldDB" id="A0A831QNC1"/>
<comment type="cofactor">
    <cofactor evidence="4">
        <name>FAD</name>
        <dbReference type="ChEBI" id="CHEBI:57692"/>
    </cofactor>
    <text evidence="4">Binds 1 FAD per subunit.</text>
</comment>
<keyword evidence="2 4" id="KW-0285">Flavoprotein</keyword>
<dbReference type="PANTHER" id="PTHR11455:SF9">
    <property type="entry name" value="CRYPTOCHROME CIRCADIAN CLOCK 5 ISOFORM X1"/>
    <property type="match status" value="1"/>
</dbReference>
<dbReference type="EMBL" id="DRGL01000048">
    <property type="protein sequence ID" value="HEA21864.1"/>
    <property type="molecule type" value="Genomic_DNA"/>
</dbReference>
<dbReference type="GO" id="GO:0003677">
    <property type="term" value="F:DNA binding"/>
    <property type="evidence" value="ECO:0007669"/>
    <property type="project" value="TreeGrafter"/>
</dbReference>
<evidence type="ECO:0000256" key="2">
    <source>
        <dbReference type="ARBA" id="ARBA00022630"/>
    </source>
</evidence>
<feature type="binding site" evidence="4">
    <location>
        <position position="215"/>
    </location>
    <ligand>
        <name>FAD</name>
        <dbReference type="ChEBI" id="CHEBI:57692"/>
    </ligand>
</feature>
<keyword evidence="5" id="KW-0157">Chromophore</keyword>
<dbReference type="GO" id="GO:0009416">
    <property type="term" value="P:response to light stimulus"/>
    <property type="evidence" value="ECO:0007669"/>
    <property type="project" value="TreeGrafter"/>
</dbReference>
<dbReference type="Gene3D" id="1.25.40.80">
    <property type="match status" value="1"/>
</dbReference>